<dbReference type="EMBL" id="MW052144">
    <property type="protein sequence ID" value="QQM16350.1"/>
    <property type="molecule type" value="Genomic_RNA"/>
</dbReference>
<proteinExistence type="predicted"/>
<reference evidence="1" key="2">
    <citation type="submission" date="2020-09" db="EMBL/GenBank/DDBJ databases">
        <authorList>
            <person name="Le Lay C."/>
            <person name="Shi M."/>
            <person name="Bucek A."/>
            <person name="Bourguignon T."/>
            <person name="Lo N."/>
            <person name="Holmes E.C."/>
        </authorList>
    </citation>
    <scope>NUCLEOTIDE SEQUENCE</scope>
    <source>
        <strain evidence="1">KE15_160_1</strain>
    </source>
</reference>
<reference evidence="1" key="1">
    <citation type="journal article" date="2020" name="Viruses">
        <title>Unmapped RNA Virus Diversity in Termites and their Symbionts.</title>
        <authorList>
            <person name="Lay C.L."/>
            <person name="Shi M."/>
            <person name="Bucek A."/>
            <person name="Bourguignon T."/>
            <person name="Lo N."/>
            <person name="Holmes E.C."/>
        </authorList>
    </citation>
    <scope>NUCLEOTIDE SEQUENCE</scope>
    <source>
        <strain evidence="1">KE15_160_1</strain>
    </source>
</reference>
<evidence type="ECO:0000313" key="1">
    <source>
        <dbReference type="EMBL" id="QQM16350.1"/>
    </source>
</evidence>
<protein>
    <submittedName>
        <fullName evidence="1">Uncharacterized protein</fullName>
    </submittedName>
</protein>
<accession>A0A7T7K8V0</accession>
<organism evidence="1">
    <name type="scientific">Gutsystermes virus</name>
    <dbReference type="NCBI Taxonomy" id="2796592"/>
    <lineage>
        <taxon>Viruses</taxon>
        <taxon>Riboviria</taxon>
    </lineage>
</organism>
<name>A0A7T7K8V0_9VIRU</name>
<sequence length="305" mass="34786">MAGRGVVAKPIPPNLLLNDAVVDENLAVIKANIFEAQDGGPAAMKLAGRNIYYLMWNRYDAIREFICVKKPGNGEPFLSNFHSMLSNNAAGYTFWVALSIAMPEHDYEKFENWQAALWRYLALSQVRSLVSAKHEELTKKEKEKVRSLALGFPARYSKAWDAMNNMKARVAKELKIMTDAIEKEINDRKELIKNMRSHFDCSFEGFTNLQKQLEPTLAMIEGWMGDFYKLNDGAQATWNYDFELYIADKTKAYVDEQRKNLFLGVDAERVFNILTGLSANTHVSKIEEELKRALDNFRLHGINGG</sequence>